<accession>A0ABQ5I3W9</accession>
<name>A0ABQ5I3W9_9ASTR</name>
<organism evidence="2 3">
    <name type="scientific">Tanacetum coccineum</name>
    <dbReference type="NCBI Taxonomy" id="301880"/>
    <lineage>
        <taxon>Eukaryota</taxon>
        <taxon>Viridiplantae</taxon>
        <taxon>Streptophyta</taxon>
        <taxon>Embryophyta</taxon>
        <taxon>Tracheophyta</taxon>
        <taxon>Spermatophyta</taxon>
        <taxon>Magnoliopsida</taxon>
        <taxon>eudicotyledons</taxon>
        <taxon>Gunneridae</taxon>
        <taxon>Pentapetalae</taxon>
        <taxon>asterids</taxon>
        <taxon>campanulids</taxon>
        <taxon>Asterales</taxon>
        <taxon>Asteraceae</taxon>
        <taxon>Asteroideae</taxon>
        <taxon>Anthemideae</taxon>
        <taxon>Anthemidinae</taxon>
        <taxon>Tanacetum</taxon>
    </lineage>
</organism>
<comment type="caution">
    <text evidence="2">The sequence shown here is derived from an EMBL/GenBank/DDBJ whole genome shotgun (WGS) entry which is preliminary data.</text>
</comment>
<reference evidence="2" key="2">
    <citation type="submission" date="2022-01" db="EMBL/GenBank/DDBJ databases">
        <authorList>
            <person name="Yamashiro T."/>
            <person name="Shiraishi A."/>
            <person name="Satake H."/>
            <person name="Nakayama K."/>
        </authorList>
    </citation>
    <scope>NUCLEOTIDE SEQUENCE</scope>
</reference>
<gene>
    <name evidence="2" type="ORF">Tco_1083150</name>
</gene>
<reference evidence="2" key="1">
    <citation type="journal article" date="2022" name="Int. J. Mol. Sci.">
        <title>Draft Genome of Tanacetum Coccineum: Genomic Comparison of Closely Related Tanacetum-Family Plants.</title>
        <authorList>
            <person name="Yamashiro T."/>
            <person name="Shiraishi A."/>
            <person name="Nakayama K."/>
            <person name="Satake H."/>
        </authorList>
    </citation>
    <scope>NUCLEOTIDE SEQUENCE</scope>
</reference>
<evidence type="ECO:0000313" key="3">
    <source>
        <dbReference type="Proteomes" id="UP001151760"/>
    </source>
</evidence>
<sequence>MVFGRPFIKEIGLVYNEEEGAVMFKQDDEKIIFKMPHTMKIFKQARLMGLSTDSIPPSAYEENFVHGRTHYYQSLLIGDEYKQDDGDRRRIRHLMRLEKEMMDNKGEVTFLALGWHLKEIHVTLAHLEKKQTRLQTYTKSLEELCIQCVKTHRWRKDVADLKEDLESSMWRRRQDFKATPSIILTTEPIPDVESAFATLSRDESYMNSHSSSKNVKDGPYAFATRPSYPPGVKKVNVNQNNVNNAHIDDNKADHSKSIAHTLTSDQYQRLMSLLSDTGASQHITYCATFLYDIIDVIHLNLIVAHPYGTVEQVKQIGNFKLGNNLIVKDVLVVYGYKDLTQKFLMGTGSEKGGLYFFNEVLVVLKSKIKGLTHTSYGPRDVCHRAKHNREPFQISEHKSKNLGELVHLDVWGPYKVTSREGYRKDIRKEKYATKTSVSKGNQEYATETPVSEGIQSTSLNDDEYISEDEDIESFG</sequence>
<feature type="compositionally biased region" description="Polar residues" evidence="1">
    <location>
        <begin position="433"/>
        <end position="459"/>
    </location>
</feature>
<keyword evidence="3" id="KW-1185">Reference proteome</keyword>
<protein>
    <submittedName>
        <fullName evidence="2">Uncharacterized protein</fullName>
    </submittedName>
</protein>
<dbReference type="EMBL" id="BQNB010020283">
    <property type="protein sequence ID" value="GJT94305.1"/>
    <property type="molecule type" value="Genomic_DNA"/>
</dbReference>
<feature type="compositionally biased region" description="Acidic residues" evidence="1">
    <location>
        <begin position="460"/>
        <end position="475"/>
    </location>
</feature>
<evidence type="ECO:0000313" key="2">
    <source>
        <dbReference type="EMBL" id="GJT94305.1"/>
    </source>
</evidence>
<dbReference type="Proteomes" id="UP001151760">
    <property type="component" value="Unassembled WGS sequence"/>
</dbReference>
<proteinExistence type="predicted"/>
<evidence type="ECO:0000256" key="1">
    <source>
        <dbReference type="SAM" id="MobiDB-lite"/>
    </source>
</evidence>
<feature type="region of interest" description="Disordered" evidence="1">
    <location>
        <begin position="433"/>
        <end position="475"/>
    </location>
</feature>